<dbReference type="GeneID" id="103501529"/>
<feature type="compositionally biased region" description="Polar residues" evidence="3">
    <location>
        <begin position="278"/>
        <end position="320"/>
    </location>
</feature>
<feature type="region of interest" description="Disordered" evidence="3">
    <location>
        <begin position="273"/>
        <end position="410"/>
    </location>
</feature>
<evidence type="ECO:0000256" key="2">
    <source>
        <dbReference type="ARBA" id="ARBA00023242"/>
    </source>
</evidence>
<dbReference type="GO" id="GO:0005634">
    <property type="term" value="C:nucleus"/>
    <property type="evidence" value="ECO:0007669"/>
    <property type="project" value="UniProtKB-SubCell"/>
</dbReference>
<reference evidence="8" key="2">
    <citation type="submission" date="2025-04" db="UniProtKB">
        <authorList>
            <consortium name="RefSeq"/>
        </authorList>
    </citation>
    <scope>IDENTIFICATION</scope>
</reference>
<feature type="compositionally biased region" description="Polar residues" evidence="3">
    <location>
        <begin position="396"/>
        <end position="408"/>
    </location>
</feature>
<evidence type="ECO:0000259" key="4">
    <source>
        <dbReference type="Pfam" id="PF08585"/>
    </source>
</evidence>
<feature type="region of interest" description="Disordered" evidence="3">
    <location>
        <begin position="248"/>
        <end position="267"/>
    </location>
</feature>
<evidence type="ECO:0000313" key="8">
    <source>
        <dbReference type="RefSeq" id="XP_016903017.1"/>
    </source>
</evidence>
<comment type="subcellular location">
    <subcellularLocation>
        <location evidence="1">Nucleus</location>
    </subcellularLocation>
</comment>
<dbReference type="PANTHER" id="PTHR13681">
    <property type="entry name" value="SURVIVAL OF MOTOR NEURON-RELATED-SPLICING FACTOR 30-RELATED"/>
    <property type="match status" value="1"/>
</dbReference>
<reference evidence="5" key="1">
    <citation type="submission" date="2023-03" db="UniProtKB">
        <authorList>
            <consortium name="EnsemblPlants"/>
        </authorList>
    </citation>
    <scope>IDENTIFICATION</scope>
</reference>
<keyword evidence="6" id="KW-1185">Reference proteome</keyword>
<dbReference type="Gene3D" id="2.40.50.770">
    <property type="entry name" value="RecQ-mediated genome instability protein Rmi1, C-terminal domain"/>
    <property type="match status" value="1"/>
</dbReference>
<feature type="region of interest" description="Disordered" evidence="3">
    <location>
        <begin position="449"/>
        <end position="482"/>
    </location>
</feature>
<reference evidence="6" key="3">
    <citation type="submission" date="2025-05" db="UniProtKB">
        <authorList>
            <consortium name="RefSeq"/>
        </authorList>
    </citation>
    <scope>NUCLEOTIDE SEQUENCE [LARGE SCALE GENOMIC DNA]</scope>
</reference>
<dbReference type="InterPro" id="IPR042470">
    <property type="entry name" value="RMI1_N_C_sf"/>
</dbReference>
<dbReference type="Proteomes" id="UP001652600">
    <property type="component" value="Chromosome 2"/>
</dbReference>
<gene>
    <name evidence="7 8" type="primary">LOC103501529</name>
    <name evidence="5" type="synonym">103501529</name>
</gene>
<feature type="compositionally biased region" description="Basic residues" evidence="3">
    <location>
        <begin position="467"/>
        <end position="482"/>
    </location>
</feature>
<dbReference type="RefSeq" id="XP_016903017.1">
    <property type="nucleotide sequence ID" value="XM_017047528.1"/>
</dbReference>
<dbReference type="AlphaFoldDB" id="A0A1S4E471"/>
<protein>
    <submittedName>
        <fullName evidence="7 8">Tudor domain-containing protein 3 isoform X1</fullName>
    </submittedName>
</protein>
<organism evidence="6 8">
    <name type="scientific">Cucumis melo</name>
    <name type="common">Muskmelon</name>
    <dbReference type="NCBI Taxonomy" id="3656"/>
    <lineage>
        <taxon>Eukaryota</taxon>
        <taxon>Viridiplantae</taxon>
        <taxon>Streptophyta</taxon>
        <taxon>Embryophyta</taxon>
        <taxon>Tracheophyta</taxon>
        <taxon>Spermatophyta</taxon>
        <taxon>Magnoliopsida</taxon>
        <taxon>eudicotyledons</taxon>
        <taxon>Gunneridae</taxon>
        <taxon>Pentapetalae</taxon>
        <taxon>rosids</taxon>
        <taxon>fabids</taxon>
        <taxon>Cucurbitales</taxon>
        <taxon>Cucurbitaceae</taxon>
        <taxon>Benincaseae</taxon>
        <taxon>Cucumis</taxon>
    </lineage>
</organism>
<proteinExistence type="predicted"/>
<name>A0A1S4E471_CUCME</name>
<dbReference type="SMART" id="SM01161">
    <property type="entry name" value="DUF1767"/>
    <property type="match status" value="1"/>
</dbReference>
<evidence type="ECO:0000256" key="1">
    <source>
        <dbReference type="ARBA" id="ARBA00004123"/>
    </source>
</evidence>
<accession>A0A1S4E471</accession>
<dbReference type="PANTHER" id="PTHR13681:SF24">
    <property type="entry name" value="TUDOR DOMAIN-CONTAINING PROTEIN 3"/>
    <property type="match status" value="1"/>
</dbReference>
<sequence length="482" mass="52932">MADASVAVLETLRLRGWNFADSDEVKAVIMIGSALADDPSSVVDSVESELINMDLRSIGGKSLSEPALLRKSSRILGPIVLQISSVKDISRSSLDGILKASNGRRLLRFGLTDGHSELTAIEYSHIPFIPDDIPPGTKFDRWRSSIPLVLGRPSSTDGEAAFHLFLDAPFSLRGAGPIGVSVLAIVQEASQAFWLQIRLENKAPVHSGIACLGPKGLSVLGGVVPTLYEEWKMNQKYSGLSRASIRLSQGGDIDGPPPFEKLQVGVPSQKLGRKGKFSYQQESSSKSNRPSADSGNVEGKSTIQQQSTDVKATNSVNSVSHLEKAEEKPSSSETRPKEVVEAVPVQNQAASQKLLYKMSRPSGNRPPFKNRNHRGKGRMEDQEVYTLEEYERRKSGTSQLPKETSSYTNHDEELARQLQNKFDLEDFHVQDSTSRTNVEDIRMSMFNFERDTYTPHGSGRGRGGGGRGRRGRGRGWGRGRHY</sequence>
<evidence type="ECO:0000313" key="6">
    <source>
        <dbReference type="Proteomes" id="UP001652600"/>
    </source>
</evidence>
<dbReference type="EnsemblPlants" id="MELO3C025306.2.1">
    <property type="protein sequence ID" value="MELO3C025306.2.1"/>
    <property type="gene ID" value="MELO3C025306.2"/>
</dbReference>
<dbReference type="Pfam" id="PF08585">
    <property type="entry name" value="RMI1_N_C"/>
    <property type="match status" value="1"/>
</dbReference>
<keyword evidence="2" id="KW-0539">Nucleus</keyword>
<feature type="domain" description="RecQ mediated genome instability protein 1 OB-fold" evidence="4">
    <location>
        <begin position="75"/>
        <end position="138"/>
    </location>
</feature>
<evidence type="ECO:0000313" key="7">
    <source>
        <dbReference type="RefSeq" id="XP_008463349.1"/>
    </source>
</evidence>
<evidence type="ECO:0000256" key="3">
    <source>
        <dbReference type="SAM" id="MobiDB-lite"/>
    </source>
</evidence>
<dbReference type="OrthoDB" id="434939at2759"/>
<dbReference type="RefSeq" id="XP_008463349.1">
    <property type="nucleotide sequence ID" value="XM_008465127.2"/>
</dbReference>
<dbReference type="eggNOG" id="KOG3683">
    <property type="taxonomic scope" value="Eukaryota"/>
</dbReference>
<feature type="compositionally biased region" description="Basic and acidic residues" evidence="3">
    <location>
        <begin position="321"/>
        <end position="340"/>
    </location>
</feature>
<dbReference type="KEGG" id="cmo:103501529"/>
<dbReference type="InterPro" id="IPR013894">
    <property type="entry name" value="RMI1_OB"/>
</dbReference>
<evidence type="ECO:0000313" key="5">
    <source>
        <dbReference type="EnsemblPlants" id="MELO3C025306.2.1"/>
    </source>
</evidence>
<dbReference type="Gramene" id="MELO3C025306.2.1">
    <property type="protein sequence ID" value="MELO3C025306.2.1"/>
    <property type="gene ID" value="MELO3C025306.2"/>
</dbReference>